<proteinExistence type="predicted"/>
<reference evidence="4" key="3">
    <citation type="submission" date="2025-09" db="UniProtKB">
        <authorList>
            <consortium name="Ensembl"/>
        </authorList>
    </citation>
    <scope>IDENTIFICATION</scope>
    <source>
        <strain evidence="4">Thorbecke</strain>
    </source>
</reference>
<dbReference type="Ensembl" id="ENSOCUT00000006287.4">
    <property type="protein sequence ID" value="ENSOCUP00000005435.3"/>
    <property type="gene ID" value="ENSOCUG00000006284.4"/>
</dbReference>
<dbReference type="GO" id="GO:0005085">
    <property type="term" value="F:guanyl-nucleotide exchange factor activity"/>
    <property type="evidence" value="ECO:0007669"/>
    <property type="project" value="Ensembl"/>
</dbReference>
<feature type="compositionally biased region" description="Low complexity" evidence="1">
    <location>
        <begin position="435"/>
        <end position="451"/>
    </location>
</feature>
<sequence>MAAAPAAETKANSWWNYFFLYDGSKVKEEGDPTRAGICYFYPSQTLLDQQELLCGQIAGVVRCVSDISGSPPALVRLRKLKFAVKVDGDHLWVLGCAVELPDVSCQRFLDQLIGFFHFSNGPVALAYQNCSRDELSVAWDSFIEQILHNTGDLHKIFNSLWNLDRTKVEPLLLLKAALILQTCQRAPHILAGCILHKGLVVSTQLPPSITAKVLLQSAAPQEQRLPAARDAPPASGAALPANVRIIPVFLTGEEAASLREFPVERSTGPPAPPARLRDGSAQRPPQPDSTSPGCVESVAWPLATTLRPPSADEARPDVQGENGHPWNLGPAGLHGTARGRGPGLSCSPEKELDLSEIHIPGAQETGTAAGHFAIAPVCAPDSGVPRPQESVSKPGDLAPTPPEDAAAGRFSPPSPPEALTLNGALEQREDRPGDSGPLPRRSSWPSSLPCPESRRRGSAPPGRERGWDGALDGTHERPPTPGLQCESGPGPAADIDSGLPPAGPCVGLVRMNLYTHSVKGLVLSLLAEEPLLADGAAIEEVYHSSLASLNGLEVHLQETLPADKAGPASSTYNFTHYDRIQNMLTANLPQVATAQDRRFLQAVSLMHSDFAQLPALYEMTVRNASTAVYACCNPAQETYFQQLASAAPSSGFPNPQDGAFSLSGKAKQKLLRHGVNLL</sequence>
<dbReference type="GO" id="GO:0042827">
    <property type="term" value="C:platelet dense granule"/>
    <property type="evidence" value="ECO:0007669"/>
    <property type="project" value="Ensembl"/>
</dbReference>
<feature type="region of interest" description="Disordered" evidence="1">
    <location>
        <begin position="260"/>
        <end position="348"/>
    </location>
</feature>
<dbReference type="eggNOG" id="ENOG502QSIZ">
    <property type="taxonomic scope" value="Eukaryota"/>
</dbReference>
<dbReference type="GO" id="GO:0006605">
    <property type="term" value="P:protein targeting"/>
    <property type="evidence" value="ECO:0007669"/>
    <property type="project" value="Ensembl"/>
</dbReference>
<dbReference type="GO" id="GO:0016192">
    <property type="term" value="P:vesicle-mediated transport"/>
    <property type="evidence" value="ECO:0007669"/>
    <property type="project" value="InterPro"/>
</dbReference>
<dbReference type="InParanoid" id="G1SQP2"/>
<dbReference type="InterPro" id="IPR043989">
    <property type="entry name" value="CCZ1/INTU/HSP4_longin_3"/>
</dbReference>
<dbReference type="KEGG" id="ocu:100338186"/>
<name>G1SQP2_RABIT</name>
<dbReference type="Bgee" id="ENSOCUG00000006284">
    <property type="expression patterns" value="Expressed in blood and 19 other cell types or tissues"/>
</dbReference>
<feature type="region of interest" description="Disordered" evidence="1">
    <location>
        <begin position="379"/>
        <end position="498"/>
    </location>
</feature>
<dbReference type="HOGENOM" id="CLU_028579_0_0_1"/>
<dbReference type="Proteomes" id="UP000001811">
    <property type="component" value="Unplaced"/>
</dbReference>
<dbReference type="GO" id="GO:0007040">
    <property type="term" value="P:lysosome organization"/>
    <property type="evidence" value="ECO:0007669"/>
    <property type="project" value="Ensembl"/>
</dbReference>
<dbReference type="AlphaFoldDB" id="G1SQP2"/>
<dbReference type="PaxDb" id="9986-ENSOCUP00000005435"/>
<dbReference type="PANTHER" id="PTHR14407:SF9">
    <property type="entry name" value="BLOC-3 COMPLEX MEMBER HPS4"/>
    <property type="match status" value="1"/>
</dbReference>
<dbReference type="GeneTree" id="ENSGT00390000007349"/>
<evidence type="ECO:0000313" key="4">
    <source>
        <dbReference type="Ensembl" id="ENSOCUP00000005435.3"/>
    </source>
</evidence>
<dbReference type="GO" id="GO:0031267">
    <property type="term" value="F:small GTPase binding"/>
    <property type="evidence" value="ECO:0007669"/>
    <property type="project" value="Ensembl"/>
</dbReference>
<dbReference type="PANTHER" id="PTHR14407">
    <property type="entry name" value="HERMANSKY-PUDLAK SYNDROME 4 PROTEIN LIGHT-EAR PROTEIN-RELATED"/>
    <property type="match status" value="1"/>
</dbReference>
<feature type="domain" description="CCZ1/INTU/HSP4 first Longin" evidence="2">
    <location>
        <begin position="15"/>
        <end position="121"/>
    </location>
</feature>
<feature type="compositionally biased region" description="Basic and acidic residues" evidence="1">
    <location>
        <begin position="462"/>
        <end position="478"/>
    </location>
</feature>
<dbReference type="Pfam" id="PF19033">
    <property type="entry name" value="Intu_longin_3"/>
    <property type="match status" value="1"/>
</dbReference>
<evidence type="ECO:0000313" key="5">
    <source>
        <dbReference type="Proteomes" id="UP000001811"/>
    </source>
</evidence>
<dbReference type="OrthoDB" id="16754at2759"/>
<reference evidence="4" key="2">
    <citation type="submission" date="2025-08" db="UniProtKB">
        <authorList>
            <consortium name="Ensembl"/>
        </authorList>
    </citation>
    <scope>IDENTIFICATION</scope>
    <source>
        <strain evidence="4">Thorbecke</strain>
    </source>
</reference>
<keyword evidence="5" id="KW-1185">Reference proteome</keyword>
<reference evidence="4 5" key="1">
    <citation type="journal article" date="2011" name="Nature">
        <title>A high-resolution map of human evolutionary constraint using 29 mammals.</title>
        <authorList>
            <person name="Lindblad-Toh K."/>
            <person name="Garber M."/>
            <person name="Zuk O."/>
            <person name="Lin M.F."/>
            <person name="Parker B.J."/>
            <person name="Washietl S."/>
            <person name="Kheradpour P."/>
            <person name="Ernst J."/>
            <person name="Jordan G."/>
            <person name="Mauceli E."/>
            <person name="Ward L.D."/>
            <person name="Lowe C.B."/>
            <person name="Holloway A.K."/>
            <person name="Clamp M."/>
            <person name="Gnerre S."/>
            <person name="Alfoldi J."/>
            <person name="Beal K."/>
            <person name="Chang J."/>
            <person name="Clawson H."/>
            <person name="Cuff J."/>
            <person name="Di Palma F."/>
            <person name="Fitzgerald S."/>
            <person name="Flicek P."/>
            <person name="Guttman M."/>
            <person name="Hubisz M.J."/>
            <person name="Jaffe D.B."/>
            <person name="Jungreis I."/>
            <person name="Kent W.J."/>
            <person name="Kostka D."/>
            <person name="Lara M."/>
            <person name="Martins A.L."/>
            <person name="Massingham T."/>
            <person name="Moltke I."/>
            <person name="Raney B.J."/>
            <person name="Rasmussen M.D."/>
            <person name="Robinson J."/>
            <person name="Stark A."/>
            <person name="Vilella A.J."/>
            <person name="Wen J."/>
            <person name="Xie X."/>
            <person name="Zody M.C."/>
            <person name="Baldwin J."/>
            <person name="Bloom T."/>
            <person name="Chin C.W."/>
            <person name="Heiman D."/>
            <person name="Nicol R."/>
            <person name="Nusbaum C."/>
            <person name="Young S."/>
            <person name="Wilkinson J."/>
            <person name="Worley K.C."/>
            <person name="Kovar C.L."/>
            <person name="Muzny D.M."/>
            <person name="Gibbs R.A."/>
            <person name="Cree A."/>
            <person name="Dihn H.H."/>
            <person name="Fowler G."/>
            <person name="Jhangiani S."/>
            <person name="Joshi V."/>
            <person name="Lee S."/>
            <person name="Lewis L.R."/>
            <person name="Nazareth L.V."/>
            <person name="Okwuonu G."/>
            <person name="Santibanez J."/>
            <person name="Warren W.C."/>
            <person name="Mardis E.R."/>
            <person name="Weinstock G.M."/>
            <person name="Wilson R.K."/>
            <person name="Delehaunty K."/>
            <person name="Dooling D."/>
            <person name="Fronik C."/>
            <person name="Fulton L."/>
            <person name="Fulton B."/>
            <person name="Graves T."/>
            <person name="Minx P."/>
            <person name="Sodergren E."/>
            <person name="Birney E."/>
            <person name="Margulies E.H."/>
            <person name="Herrero J."/>
            <person name="Green E.D."/>
            <person name="Haussler D."/>
            <person name="Siepel A."/>
            <person name="Goldman N."/>
            <person name="Pollard K.S."/>
            <person name="Pedersen J.S."/>
            <person name="Lander E.S."/>
            <person name="Kellis M."/>
        </authorList>
    </citation>
    <scope>NUCLEOTIDE SEQUENCE [LARGE SCALE GENOMIC DNA]</scope>
    <source>
        <strain evidence="5">Thorbecke</strain>
    </source>
</reference>
<dbReference type="InterPro" id="IPR043987">
    <property type="entry name" value="CCZ1/INTU/HSP4_longin_1"/>
</dbReference>
<evidence type="ECO:0000259" key="2">
    <source>
        <dbReference type="Pfam" id="PF19031"/>
    </source>
</evidence>
<evidence type="ECO:0000259" key="3">
    <source>
        <dbReference type="Pfam" id="PF19033"/>
    </source>
</evidence>
<feature type="domain" description="CCZ1/INTU/HPS4 third Longin" evidence="3">
    <location>
        <begin position="570"/>
        <end position="669"/>
    </location>
</feature>
<dbReference type="InterPro" id="IPR026091">
    <property type="entry name" value="HPS4"/>
</dbReference>
<dbReference type="GO" id="GO:1903232">
    <property type="term" value="P:melanosome assembly"/>
    <property type="evidence" value="ECO:0007669"/>
    <property type="project" value="Ensembl"/>
</dbReference>
<dbReference type="GO" id="GO:0007596">
    <property type="term" value="P:blood coagulation"/>
    <property type="evidence" value="ECO:0007669"/>
    <property type="project" value="Ensembl"/>
</dbReference>
<protein>
    <submittedName>
        <fullName evidence="4">HPS4 biosis of lysosomal organelles complex 3 subunit 2</fullName>
    </submittedName>
</protein>
<dbReference type="Pfam" id="PF19031">
    <property type="entry name" value="Intu_longin_1"/>
    <property type="match status" value="1"/>
</dbReference>
<dbReference type="GO" id="GO:0042803">
    <property type="term" value="F:protein homodimerization activity"/>
    <property type="evidence" value="ECO:0007669"/>
    <property type="project" value="Ensembl"/>
</dbReference>
<dbReference type="OMA" id="YACCSPV"/>
<dbReference type="GO" id="GO:0005765">
    <property type="term" value="C:lysosomal membrane"/>
    <property type="evidence" value="ECO:0007669"/>
    <property type="project" value="TreeGrafter"/>
</dbReference>
<evidence type="ECO:0000256" key="1">
    <source>
        <dbReference type="SAM" id="MobiDB-lite"/>
    </source>
</evidence>
<dbReference type="GO" id="GO:0042470">
    <property type="term" value="C:melanosome"/>
    <property type="evidence" value="ECO:0007669"/>
    <property type="project" value="Ensembl"/>
</dbReference>
<dbReference type="GO" id="GO:0050821">
    <property type="term" value="P:protein stabilization"/>
    <property type="evidence" value="ECO:0007669"/>
    <property type="project" value="Ensembl"/>
</dbReference>
<dbReference type="GeneID" id="100338186"/>
<accession>G1SQP2</accession>
<dbReference type="CTD" id="89781"/>
<dbReference type="GO" id="GO:0030318">
    <property type="term" value="P:melanocyte differentiation"/>
    <property type="evidence" value="ECO:0007669"/>
    <property type="project" value="Ensembl"/>
</dbReference>
<dbReference type="STRING" id="9986.ENSOCUP00000005435"/>
<dbReference type="FunCoup" id="G1SQP2">
    <property type="interactions" value="1097"/>
</dbReference>
<gene>
    <name evidence="4" type="primary">HPS4</name>
</gene>
<dbReference type="GO" id="GO:0031085">
    <property type="term" value="C:BLOC-3 complex"/>
    <property type="evidence" value="ECO:0007669"/>
    <property type="project" value="Ensembl"/>
</dbReference>
<organism evidence="4 5">
    <name type="scientific">Oryctolagus cuniculus</name>
    <name type="common">Rabbit</name>
    <dbReference type="NCBI Taxonomy" id="9986"/>
    <lineage>
        <taxon>Eukaryota</taxon>
        <taxon>Metazoa</taxon>
        <taxon>Chordata</taxon>
        <taxon>Craniata</taxon>
        <taxon>Vertebrata</taxon>
        <taxon>Euteleostomi</taxon>
        <taxon>Mammalia</taxon>
        <taxon>Eutheria</taxon>
        <taxon>Euarchontoglires</taxon>
        <taxon>Glires</taxon>
        <taxon>Lagomorpha</taxon>
        <taxon>Leporidae</taxon>
        <taxon>Oryctolagus</taxon>
    </lineage>
</organism>